<dbReference type="Gene3D" id="1.10.357.10">
    <property type="entry name" value="Tetracycline Repressor, domain 2"/>
    <property type="match status" value="1"/>
</dbReference>
<name>A0A1M5QC26_9BRAD</name>
<dbReference type="InterPro" id="IPR009057">
    <property type="entry name" value="Homeodomain-like_sf"/>
</dbReference>
<reference evidence="5 6" key="1">
    <citation type="submission" date="2016-11" db="EMBL/GenBank/DDBJ databases">
        <authorList>
            <person name="Jaros S."/>
            <person name="Januszkiewicz K."/>
            <person name="Wedrychowicz H."/>
        </authorList>
    </citation>
    <scope>NUCLEOTIDE SEQUENCE [LARGE SCALE GENOMIC DNA]</scope>
    <source>
        <strain evidence="5 6">GAS138</strain>
    </source>
</reference>
<feature type="region of interest" description="Disordered" evidence="3">
    <location>
        <begin position="1"/>
        <end position="25"/>
    </location>
</feature>
<dbReference type="AlphaFoldDB" id="A0A1M5QC26"/>
<dbReference type="RefSeq" id="WP_172842578.1">
    <property type="nucleotide sequence ID" value="NZ_LT670817.1"/>
</dbReference>
<feature type="compositionally biased region" description="Basic and acidic residues" evidence="3">
    <location>
        <begin position="7"/>
        <end position="25"/>
    </location>
</feature>
<feature type="DNA-binding region" description="H-T-H motif" evidence="2">
    <location>
        <begin position="45"/>
        <end position="64"/>
    </location>
</feature>
<dbReference type="InterPro" id="IPR050109">
    <property type="entry name" value="HTH-type_TetR-like_transc_reg"/>
</dbReference>
<dbReference type="GO" id="GO:0003677">
    <property type="term" value="F:DNA binding"/>
    <property type="evidence" value="ECO:0007669"/>
    <property type="project" value="UniProtKB-UniRule"/>
</dbReference>
<dbReference type="SUPFAM" id="SSF48498">
    <property type="entry name" value="Tetracyclin repressor-like, C-terminal domain"/>
    <property type="match status" value="1"/>
</dbReference>
<feature type="domain" description="HTH tetR-type" evidence="4">
    <location>
        <begin position="22"/>
        <end position="82"/>
    </location>
</feature>
<evidence type="ECO:0000256" key="2">
    <source>
        <dbReference type="PROSITE-ProRule" id="PRU00335"/>
    </source>
</evidence>
<dbReference type="InterPro" id="IPR041474">
    <property type="entry name" value="NicS_C"/>
</dbReference>
<dbReference type="InterPro" id="IPR036271">
    <property type="entry name" value="Tet_transcr_reg_TetR-rel_C_sf"/>
</dbReference>
<dbReference type="PANTHER" id="PTHR30328:SF54">
    <property type="entry name" value="HTH-TYPE TRANSCRIPTIONAL REPRESSOR SCO4008"/>
    <property type="match status" value="1"/>
</dbReference>
<dbReference type="Pfam" id="PF17938">
    <property type="entry name" value="TetR_C_29"/>
    <property type="match status" value="1"/>
</dbReference>
<evidence type="ECO:0000313" key="6">
    <source>
        <dbReference type="Proteomes" id="UP000189796"/>
    </source>
</evidence>
<evidence type="ECO:0000256" key="1">
    <source>
        <dbReference type="ARBA" id="ARBA00023125"/>
    </source>
</evidence>
<organism evidence="5 6">
    <name type="scientific">Bradyrhizobium erythrophlei</name>
    <dbReference type="NCBI Taxonomy" id="1437360"/>
    <lineage>
        <taxon>Bacteria</taxon>
        <taxon>Pseudomonadati</taxon>
        <taxon>Pseudomonadota</taxon>
        <taxon>Alphaproteobacteria</taxon>
        <taxon>Hyphomicrobiales</taxon>
        <taxon>Nitrobacteraceae</taxon>
        <taxon>Bradyrhizobium</taxon>
    </lineage>
</organism>
<dbReference type="PROSITE" id="PS50977">
    <property type="entry name" value="HTH_TETR_2"/>
    <property type="match status" value="1"/>
</dbReference>
<dbReference type="Proteomes" id="UP000189796">
    <property type="component" value="Chromosome I"/>
</dbReference>
<dbReference type="Pfam" id="PF00440">
    <property type="entry name" value="TetR_N"/>
    <property type="match status" value="1"/>
</dbReference>
<evidence type="ECO:0000313" key="5">
    <source>
        <dbReference type="EMBL" id="SHH11319.1"/>
    </source>
</evidence>
<dbReference type="SUPFAM" id="SSF46689">
    <property type="entry name" value="Homeodomain-like"/>
    <property type="match status" value="1"/>
</dbReference>
<keyword evidence="1 2" id="KW-0238">DNA-binding</keyword>
<accession>A0A1M5QC26</accession>
<dbReference type="PANTHER" id="PTHR30328">
    <property type="entry name" value="TRANSCRIPTIONAL REPRESSOR"/>
    <property type="match status" value="1"/>
</dbReference>
<dbReference type="EMBL" id="LT670817">
    <property type="protein sequence ID" value="SHH11319.1"/>
    <property type="molecule type" value="Genomic_DNA"/>
</dbReference>
<dbReference type="InterPro" id="IPR001647">
    <property type="entry name" value="HTH_TetR"/>
</dbReference>
<protein>
    <submittedName>
        <fullName evidence="5">Transcriptional regulator, TetR family</fullName>
    </submittedName>
</protein>
<evidence type="ECO:0000256" key="3">
    <source>
        <dbReference type="SAM" id="MobiDB-lite"/>
    </source>
</evidence>
<sequence>MSQNDAIHQDKRGPAKGQRKSDRSRATILAAATKEFSRKGFDGARIDQIASRSKVNKNLIYLYFGNKDGLFLAALESVYLKLREAQDDPHVLSLDPVAGIREFVRSTFRGFLAAPDLISLAASENVHRAAHLKKSPIIKKLYNRIPATLDELYRKGLREGQFRPGIDMIELYISIVSVCSYHISNQYTLSILLQTDLMADERLDLREQHSTNMILRHLCIDADRILAAST</sequence>
<dbReference type="PRINTS" id="PR00455">
    <property type="entry name" value="HTHTETR"/>
</dbReference>
<gene>
    <name evidence="5" type="ORF">SAMN05443248_3726</name>
</gene>
<evidence type="ECO:0000259" key="4">
    <source>
        <dbReference type="PROSITE" id="PS50977"/>
    </source>
</evidence>
<proteinExistence type="predicted"/>